<accession>A0A8H6WCN9</accession>
<keyword evidence="1" id="KW-1133">Transmembrane helix</keyword>
<dbReference type="RefSeq" id="XP_037222588.1">
    <property type="nucleotide sequence ID" value="XM_037362296.1"/>
</dbReference>
<feature type="transmembrane region" description="Helical" evidence="1">
    <location>
        <begin position="53"/>
        <end position="74"/>
    </location>
</feature>
<dbReference type="Proteomes" id="UP000636479">
    <property type="component" value="Unassembled WGS sequence"/>
</dbReference>
<keyword evidence="1" id="KW-0812">Transmembrane</keyword>
<feature type="transmembrane region" description="Helical" evidence="1">
    <location>
        <begin position="193"/>
        <end position="212"/>
    </location>
</feature>
<name>A0A8H6WCN9_9AGAR</name>
<keyword evidence="1" id="KW-0472">Membrane</keyword>
<feature type="transmembrane region" description="Helical" evidence="1">
    <location>
        <begin position="168"/>
        <end position="186"/>
    </location>
</feature>
<feature type="transmembrane region" description="Helical" evidence="1">
    <location>
        <begin position="315"/>
        <end position="333"/>
    </location>
</feature>
<dbReference type="AlphaFoldDB" id="A0A8H6WCN9"/>
<protein>
    <submittedName>
        <fullName evidence="2">Uncharacterized protein</fullName>
    </submittedName>
</protein>
<feature type="transmembrane region" description="Helical" evidence="1">
    <location>
        <begin position="110"/>
        <end position="128"/>
    </location>
</feature>
<dbReference type="EMBL" id="JACAZF010000004">
    <property type="protein sequence ID" value="KAF7307569.1"/>
    <property type="molecule type" value="Genomic_DNA"/>
</dbReference>
<feature type="transmembrane region" description="Helical" evidence="1">
    <location>
        <begin position="274"/>
        <end position="295"/>
    </location>
</feature>
<sequence>MAITLHYSQRRAQALSRADQSLDVLRLFSLLPTTFFSSFFAARLGFLFTMSGVVYSIPATAFSTFWNGAAAEIVCTFTEILFYGIFVVLFAFAINLLIGRHATGQERSSILIGATLVMLVMASVQMFFRLGGAYTATELLYVRVAQGQGRAVNNVHDQNVLWNFLEDVSLVTNNLVTDGVLIYRCFLIWGRNYYVIAAPSIMLLLTTILSYLSAVQGDYPQPGGPTVDLRIGFLLGVLTNLVLVGLTAGRILFTRHRARQLGIQADVVRKYNNATAMILESGAIISVWTVIYVILRSMNVPDTVWRAFRGGLPQLLNIVPTLIIVRVGLGHAIDARTTTSGTMVSTWKTKGSTSAAV</sequence>
<evidence type="ECO:0000313" key="2">
    <source>
        <dbReference type="EMBL" id="KAF7307569.1"/>
    </source>
</evidence>
<reference evidence="2" key="1">
    <citation type="submission" date="2020-05" db="EMBL/GenBank/DDBJ databases">
        <title>Mycena genomes resolve the evolution of fungal bioluminescence.</title>
        <authorList>
            <person name="Tsai I.J."/>
        </authorList>
    </citation>
    <scope>NUCLEOTIDE SEQUENCE</scope>
    <source>
        <strain evidence="2">171206Taipei</strain>
    </source>
</reference>
<keyword evidence="3" id="KW-1185">Reference proteome</keyword>
<feature type="transmembrane region" description="Helical" evidence="1">
    <location>
        <begin position="232"/>
        <end position="253"/>
    </location>
</feature>
<organism evidence="2 3">
    <name type="scientific">Mycena indigotica</name>
    <dbReference type="NCBI Taxonomy" id="2126181"/>
    <lineage>
        <taxon>Eukaryota</taxon>
        <taxon>Fungi</taxon>
        <taxon>Dikarya</taxon>
        <taxon>Basidiomycota</taxon>
        <taxon>Agaricomycotina</taxon>
        <taxon>Agaricomycetes</taxon>
        <taxon>Agaricomycetidae</taxon>
        <taxon>Agaricales</taxon>
        <taxon>Marasmiineae</taxon>
        <taxon>Mycenaceae</taxon>
        <taxon>Mycena</taxon>
    </lineage>
</organism>
<gene>
    <name evidence="2" type="ORF">MIND_00551700</name>
</gene>
<feature type="transmembrane region" description="Helical" evidence="1">
    <location>
        <begin position="80"/>
        <end position="98"/>
    </location>
</feature>
<comment type="caution">
    <text evidence="2">The sequence shown here is derived from an EMBL/GenBank/DDBJ whole genome shotgun (WGS) entry which is preliminary data.</text>
</comment>
<dbReference type="OrthoDB" id="3226582at2759"/>
<dbReference type="GeneID" id="59344812"/>
<evidence type="ECO:0000256" key="1">
    <source>
        <dbReference type="SAM" id="Phobius"/>
    </source>
</evidence>
<proteinExistence type="predicted"/>
<evidence type="ECO:0000313" key="3">
    <source>
        <dbReference type="Proteomes" id="UP000636479"/>
    </source>
</evidence>